<keyword evidence="2" id="KW-0238">DNA-binding</keyword>
<dbReference type="Proteomes" id="UP000224203">
    <property type="component" value="Unassembled WGS sequence"/>
</dbReference>
<accession>A0A9X7CIR9</accession>
<name>A0A9X7CIR9_BACCE</name>
<evidence type="ECO:0000313" key="2">
    <source>
        <dbReference type="EMBL" id="PGS68221.1"/>
    </source>
</evidence>
<dbReference type="InterPro" id="IPR041657">
    <property type="entry name" value="HTH_17"/>
</dbReference>
<proteinExistence type="predicted"/>
<dbReference type="InterPro" id="IPR010093">
    <property type="entry name" value="SinI_DNA-bd"/>
</dbReference>
<dbReference type="NCBIfam" id="TIGR01764">
    <property type="entry name" value="excise"/>
    <property type="match status" value="1"/>
</dbReference>
<dbReference type="EMBL" id="NULI01000186">
    <property type="protein sequence ID" value="PGS68221.1"/>
    <property type="molecule type" value="Genomic_DNA"/>
</dbReference>
<evidence type="ECO:0000259" key="1">
    <source>
        <dbReference type="Pfam" id="PF12728"/>
    </source>
</evidence>
<comment type="caution">
    <text evidence="2">The sequence shown here is derived from an EMBL/GenBank/DDBJ whole genome shotgun (WGS) entry which is preliminary data.</text>
</comment>
<dbReference type="GO" id="GO:0003677">
    <property type="term" value="F:DNA binding"/>
    <property type="evidence" value="ECO:0007669"/>
    <property type="project" value="UniProtKB-KW"/>
</dbReference>
<gene>
    <name evidence="2" type="ORF">COC69_27050</name>
</gene>
<protein>
    <submittedName>
        <fullName evidence="2">DNA-binding protein</fullName>
    </submittedName>
</protein>
<sequence length="910" mass="107003">MRFITVKEAAEQLSVSLSTVYTLIHNGKLKAQRVTKKKMQISQEEIIRFLKNHILFEESYESFVTIQQASKELCLKPATVRQYIQSGKIPNAIRNPKHLWLIPKATILYLQSQKKIPKNYLSVEETAKKISKHPQVVKKYIRDGTFFQNRIIIKRKIYIPITDIQDYETTFEIPKGFITVQEASIKLDKDDSTILPLIHNGEFPNAYFHKLQKRYFISETDITAYIKRKLILKGYISITECARKLACIDQDVFQMIKHGDIKFTKKNFQGESFVLEKEIHELVDLQKISKEHFTLEQASIELEIPTKDLLRFIQSEKLLSTPLFNSVSYPTHTFIPKSTIASLKGMNEKSFSLTSIELYHKKISTINYQQDLQNTMLLYHEFVALKLSQTRGQKEVFIDKAYSFFNTFNSIIHNLKEEITLLLDDDIEEILSNKKIPISHKQNFIHFLHYCTSKTQCLFQNTYKIEYNERLKKEKEIYDKETFLAFYTYVNRIELHITMAKNNQRYAQTWLFVMMHMINGWRKSTIVNELPNLLLEELKDWQIFQLEQVNDQGLTQNQAQSIINYYYIKCKHVYISKTGSFGQFLCHEDMVVPVATALLVCELHRRKSQEQERLLGSLSQYSNSNQRFHTFFRKEKELPTFNSLIMNRSLLTHFFYTVTHAGKHSDLSHELTKNLRNHRNINSITAYVQSTNRDRAIDTVSLHLFNRGTFGWLYHFILDLAMDTEFENSTLENRTAIIQVFKNNYSPSQLEDLSFLLLKYQNERKSLIDTFTKLPKGQIIDIIIKILKGEKPSKTKHIQCITYPQCSFPNLDSCLHCPNAVFNIYVFIHIVEELKKLSVSLQTTFFDTIRYRDTIRFIFLLDIINQAISELGKSYIETFINFEVLENMITENSKYFLYDTPIPHSYIPSK</sequence>
<feature type="domain" description="Helix-turn-helix" evidence="1">
    <location>
        <begin position="4"/>
        <end position="52"/>
    </location>
</feature>
<dbReference type="Pfam" id="PF12728">
    <property type="entry name" value="HTH_17"/>
    <property type="match status" value="1"/>
</dbReference>
<organism evidence="2 3">
    <name type="scientific">Bacillus cereus</name>
    <dbReference type="NCBI Taxonomy" id="1396"/>
    <lineage>
        <taxon>Bacteria</taxon>
        <taxon>Bacillati</taxon>
        <taxon>Bacillota</taxon>
        <taxon>Bacilli</taxon>
        <taxon>Bacillales</taxon>
        <taxon>Bacillaceae</taxon>
        <taxon>Bacillus</taxon>
        <taxon>Bacillus cereus group</taxon>
    </lineage>
</organism>
<dbReference type="RefSeq" id="WP_098783567.1">
    <property type="nucleotide sequence ID" value="NZ_NULI01000186.1"/>
</dbReference>
<evidence type="ECO:0000313" key="3">
    <source>
        <dbReference type="Proteomes" id="UP000224203"/>
    </source>
</evidence>
<reference evidence="2 3" key="1">
    <citation type="submission" date="2017-09" db="EMBL/GenBank/DDBJ databases">
        <title>Large-scale bioinformatics analysis of Bacillus genomes uncovers conserved roles of natural products in bacterial physiology.</title>
        <authorList>
            <consortium name="Agbiome Team Llc"/>
            <person name="Bleich R.M."/>
            <person name="Grubbs K.J."/>
            <person name="Santa Maria K.C."/>
            <person name="Allen S.E."/>
            <person name="Farag S."/>
            <person name="Shank E.A."/>
            <person name="Bowers A."/>
        </authorList>
    </citation>
    <scope>NUCLEOTIDE SEQUENCE [LARGE SCALE GENOMIC DNA]</scope>
    <source>
        <strain evidence="2 3">AFS041711</strain>
    </source>
</reference>
<dbReference type="AlphaFoldDB" id="A0A9X7CIR9"/>